<comment type="cofactor">
    <cofactor evidence="1">
        <name>Mg(2+)</name>
        <dbReference type="ChEBI" id="CHEBI:18420"/>
    </cofactor>
</comment>
<dbReference type="InterPro" id="IPR034593">
    <property type="entry name" value="DgoD-like"/>
</dbReference>
<dbReference type="PANTHER" id="PTHR48080">
    <property type="entry name" value="D-GALACTONATE DEHYDRATASE-RELATED"/>
    <property type="match status" value="1"/>
</dbReference>
<evidence type="ECO:0000259" key="6">
    <source>
        <dbReference type="Pfam" id="PF13378"/>
    </source>
</evidence>
<accession>A0A060SFU4</accession>
<proteinExistence type="predicted"/>
<gene>
    <name evidence="7" type="ORF">BN946_scf184844.g133</name>
</gene>
<evidence type="ECO:0000313" key="7">
    <source>
        <dbReference type="EMBL" id="CDO71129.1"/>
    </source>
</evidence>
<evidence type="ECO:0008006" key="9">
    <source>
        <dbReference type="Google" id="ProtNLM"/>
    </source>
</evidence>
<dbReference type="GO" id="GO:0034194">
    <property type="term" value="P:D-galactonate catabolic process"/>
    <property type="evidence" value="ECO:0007669"/>
    <property type="project" value="InterPro"/>
</dbReference>
<dbReference type="HOGENOM" id="CLU_030273_3_2_1"/>
<keyword evidence="4" id="KW-0456">Lyase</keyword>
<keyword evidence="2" id="KW-0479">Metal-binding</keyword>
<keyword evidence="3" id="KW-0460">Magnesium</keyword>
<evidence type="ECO:0000256" key="3">
    <source>
        <dbReference type="ARBA" id="ARBA00022842"/>
    </source>
</evidence>
<feature type="domain" description="Enolase C-terminal" evidence="6">
    <location>
        <begin position="145"/>
        <end position="223"/>
    </location>
</feature>
<reference evidence="7" key="1">
    <citation type="submission" date="2014-01" db="EMBL/GenBank/DDBJ databases">
        <title>The genome of the white-rot fungus Pycnoporus cinnabarinus: a basidiomycete model with a versatile arsenal for lignocellulosic biomass breakdown.</title>
        <authorList>
            <person name="Levasseur A."/>
            <person name="Lomascolo A."/>
            <person name="Ruiz-Duenas F.J."/>
            <person name="Uzan E."/>
            <person name="Piumi F."/>
            <person name="Kues U."/>
            <person name="Ram A.F.J."/>
            <person name="Murat C."/>
            <person name="Haon M."/>
            <person name="Benoit I."/>
            <person name="Arfi Y."/>
            <person name="Chevret D."/>
            <person name="Drula E."/>
            <person name="Kwon M.J."/>
            <person name="Gouret P."/>
            <person name="Lesage-Meessen L."/>
            <person name="Lombard V."/>
            <person name="Mariette J."/>
            <person name="Noirot C."/>
            <person name="Park J."/>
            <person name="Patyshakuliyeva A."/>
            <person name="Wieneger R.A.B."/>
            <person name="Wosten H.A.B."/>
            <person name="Martin F."/>
            <person name="Coutinho P.M."/>
            <person name="de Vries R."/>
            <person name="Martinez A.T."/>
            <person name="Klopp C."/>
            <person name="Pontarotti P."/>
            <person name="Henrissat B."/>
            <person name="Record E."/>
        </authorList>
    </citation>
    <scope>NUCLEOTIDE SEQUENCE [LARGE SCALE GENOMIC DNA]</scope>
    <source>
        <strain evidence="7">BRFM137</strain>
    </source>
</reference>
<dbReference type="STRING" id="5643.A0A060SFU4"/>
<dbReference type="InterPro" id="IPR018110">
    <property type="entry name" value="Mandel_Rmase/mucon_lact_enz_CS"/>
</dbReference>
<sequence>MASKPNKITKIEVAGHILDPLFGRVFRVPPRWLFVRVETELGIVGWGEGTLEGHTEAIEGAYKDLTERFIGWDADRIQDIWQHAYRSRFYRGGPVLMSALSGLDIALWDIKGKRYGVPIWQLLGGKVRDRVKVYVWVGGDKPADVVDGAAERRAQGFTAVKMNATDAVDWIDSPALLQDTISRVRDVKTLGLDVGIDFHGRLHKGMTKQLAKALEPMKPLFIEGIVILPHAFLQMLKSDEHRRVLEPLLPTQVEEIADLAHMVSTPIALGERLYSRHDFRPYLERRAIDIAQPDVAHCGGISELHRLASYTETYDVALAPHCPLGPIALAACMQVDIAAPNFFIQEMSLQMHYNEGADLLTYLVDPTVFTVKNGYVEALQGPGLGIEINEQLVRDTAAKHADEQAWRNAVWKGEDGALREW</sequence>
<dbReference type="PROSITE" id="PS00908">
    <property type="entry name" value="MR_MLE_1"/>
    <property type="match status" value="1"/>
</dbReference>
<dbReference type="GO" id="GO:0009063">
    <property type="term" value="P:amino acid catabolic process"/>
    <property type="evidence" value="ECO:0007669"/>
    <property type="project" value="InterPro"/>
</dbReference>
<dbReference type="EMBL" id="CCBP010000097">
    <property type="protein sequence ID" value="CDO71129.1"/>
    <property type="molecule type" value="Genomic_DNA"/>
</dbReference>
<evidence type="ECO:0000256" key="1">
    <source>
        <dbReference type="ARBA" id="ARBA00001946"/>
    </source>
</evidence>
<dbReference type="Gene3D" id="3.20.20.120">
    <property type="entry name" value="Enolase-like C-terminal domain"/>
    <property type="match status" value="2"/>
</dbReference>
<dbReference type="InterPro" id="IPR029065">
    <property type="entry name" value="Enolase_C-like"/>
</dbReference>
<feature type="domain" description="Mandelate racemase/muconate lactonizing enzyme N-terminal" evidence="5">
    <location>
        <begin position="32"/>
        <end position="124"/>
    </location>
</feature>
<dbReference type="Gene3D" id="3.30.390.10">
    <property type="entry name" value="Enolase-like, N-terminal domain"/>
    <property type="match status" value="2"/>
</dbReference>
<dbReference type="SFLD" id="SFLDS00001">
    <property type="entry name" value="Enolase"/>
    <property type="match status" value="1"/>
</dbReference>
<evidence type="ECO:0000256" key="4">
    <source>
        <dbReference type="ARBA" id="ARBA00023239"/>
    </source>
</evidence>
<dbReference type="InterPro" id="IPR023592">
    <property type="entry name" value="Galactonate_deHydtase"/>
</dbReference>
<dbReference type="OrthoDB" id="2579025at2759"/>
<protein>
    <recommendedName>
        <fullName evidence="9">Mandelate racemase/muconate lactonizing enzyme C-terminal domain-containing protein</fullName>
    </recommendedName>
</protein>
<name>A0A060SFU4_PYCCI</name>
<organism evidence="7 8">
    <name type="scientific">Pycnoporus cinnabarinus</name>
    <name type="common">Cinnabar-red polypore</name>
    <name type="synonym">Trametes cinnabarina</name>
    <dbReference type="NCBI Taxonomy" id="5643"/>
    <lineage>
        <taxon>Eukaryota</taxon>
        <taxon>Fungi</taxon>
        <taxon>Dikarya</taxon>
        <taxon>Basidiomycota</taxon>
        <taxon>Agaricomycotina</taxon>
        <taxon>Agaricomycetes</taxon>
        <taxon>Polyporales</taxon>
        <taxon>Polyporaceae</taxon>
        <taxon>Trametes</taxon>
    </lineage>
</organism>
<evidence type="ECO:0000313" key="8">
    <source>
        <dbReference type="Proteomes" id="UP000029665"/>
    </source>
</evidence>
<dbReference type="Pfam" id="PF13378">
    <property type="entry name" value="MR_MLE_C"/>
    <property type="match status" value="2"/>
</dbReference>
<dbReference type="InterPro" id="IPR029017">
    <property type="entry name" value="Enolase-like_N"/>
</dbReference>
<evidence type="ECO:0000256" key="2">
    <source>
        <dbReference type="ARBA" id="ARBA00022723"/>
    </source>
</evidence>
<dbReference type="GO" id="GO:0008869">
    <property type="term" value="F:galactonate dehydratase activity"/>
    <property type="evidence" value="ECO:0007669"/>
    <property type="project" value="InterPro"/>
</dbReference>
<dbReference type="GO" id="GO:0046872">
    <property type="term" value="F:metal ion binding"/>
    <property type="evidence" value="ECO:0007669"/>
    <property type="project" value="UniProtKB-KW"/>
</dbReference>
<dbReference type="Proteomes" id="UP000029665">
    <property type="component" value="Unassembled WGS sequence"/>
</dbReference>
<keyword evidence="8" id="KW-1185">Reference proteome</keyword>
<dbReference type="InterPro" id="IPR013341">
    <property type="entry name" value="Mandelate_racemase_N_dom"/>
</dbReference>
<dbReference type="AlphaFoldDB" id="A0A060SFU4"/>
<dbReference type="OMA" id="PRWCFLK"/>
<dbReference type="PANTHER" id="PTHR48080:SF2">
    <property type="entry name" value="D-GALACTONATE DEHYDRATASE"/>
    <property type="match status" value="1"/>
</dbReference>
<comment type="caution">
    <text evidence="7">The sequence shown here is derived from an EMBL/GenBank/DDBJ whole genome shotgun (WGS) entry which is preliminary data.</text>
</comment>
<dbReference type="SFLD" id="SFLDG00179">
    <property type="entry name" value="mandelate_racemase"/>
    <property type="match status" value="1"/>
</dbReference>
<dbReference type="Pfam" id="PF02746">
    <property type="entry name" value="MR_MLE_N"/>
    <property type="match status" value="1"/>
</dbReference>
<dbReference type="InterPro" id="IPR036849">
    <property type="entry name" value="Enolase-like_C_sf"/>
</dbReference>
<dbReference type="SUPFAM" id="SSF51604">
    <property type="entry name" value="Enolase C-terminal domain-like"/>
    <property type="match status" value="1"/>
</dbReference>
<dbReference type="SUPFAM" id="SSF54826">
    <property type="entry name" value="Enolase N-terminal domain-like"/>
    <property type="match status" value="1"/>
</dbReference>
<dbReference type="CDD" id="cd03325">
    <property type="entry name" value="D-galactonate_dehydratase"/>
    <property type="match status" value="1"/>
</dbReference>
<evidence type="ECO:0000259" key="5">
    <source>
        <dbReference type="Pfam" id="PF02746"/>
    </source>
</evidence>
<feature type="domain" description="Enolase C-terminal" evidence="6">
    <location>
        <begin position="246"/>
        <end position="391"/>
    </location>
</feature>